<evidence type="ECO:0000256" key="1">
    <source>
        <dbReference type="SAM" id="Phobius"/>
    </source>
</evidence>
<accession>A0ABR4C4L1</accession>
<keyword evidence="1" id="KW-1133">Transmembrane helix</keyword>
<feature type="transmembrane region" description="Helical" evidence="1">
    <location>
        <begin position="70"/>
        <end position="92"/>
    </location>
</feature>
<keyword evidence="3" id="KW-1185">Reference proteome</keyword>
<dbReference type="EMBL" id="JAZHXI010000013">
    <property type="protein sequence ID" value="KAL2064856.1"/>
    <property type="molecule type" value="Genomic_DNA"/>
</dbReference>
<evidence type="ECO:0000313" key="2">
    <source>
        <dbReference type="EMBL" id="KAL2064856.1"/>
    </source>
</evidence>
<reference evidence="2 3" key="1">
    <citation type="journal article" date="2024" name="Commun. Biol.">
        <title>Comparative genomic analysis of thermophilic fungi reveals convergent evolutionary adaptations and gene losses.</title>
        <authorList>
            <person name="Steindorff A.S."/>
            <person name="Aguilar-Pontes M.V."/>
            <person name="Robinson A.J."/>
            <person name="Andreopoulos B."/>
            <person name="LaButti K."/>
            <person name="Kuo A."/>
            <person name="Mondo S."/>
            <person name="Riley R."/>
            <person name="Otillar R."/>
            <person name="Haridas S."/>
            <person name="Lipzen A."/>
            <person name="Grimwood J."/>
            <person name="Schmutz J."/>
            <person name="Clum A."/>
            <person name="Reid I.D."/>
            <person name="Moisan M.C."/>
            <person name="Butler G."/>
            <person name="Nguyen T.T.M."/>
            <person name="Dewar K."/>
            <person name="Conant G."/>
            <person name="Drula E."/>
            <person name="Henrissat B."/>
            <person name="Hansel C."/>
            <person name="Singer S."/>
            <person name="Hutchinson M.I."/>
            <person name="de Vries R.P."/>
            <person name="Natvig D.O."/>
            <person name="Powell A.J."/>
            <person name="Tsang A."/>
            <person name="Grigoriev I.V."/>
        </authorList>
    </citation>
    <scope>NUCLEOTIDE SEQUENCE [LARGE SCALE GENOMIC DNA]</scope>
    <source>
        <strain evidence="2 3">CBS 494.80</strain>
    </source>
</reference>
<keyword evidence="1" id="KW-0472">Membrane</keyword>
<proteinExistence type="predicted"/>
<protein>
    <submittedName>
        <fullName evidence="2">Uncharacterized protein</fullName>
    </submittedName>
</protein>
<gene>
    <name evidence="2" type="ORF">VTL71DRAFT_3996</name>
</gene>
<comment type="caution">
    <text evidence="2">The sequence shown here is derived from an EMBL/GenBank/DDBJ whole genome shotgun (WGS) entry which is preliminary data.</text>
</comment>
<sequence length="114" mass="12597">MALRDQGYHVAGSMLGMHRRQLGVPVDFKLTSIELIRHDFPGGQLGLNVTQSRGVADEPPMLGPRKPGSFRSWVLSASTLLCSALLLTIFYCRYASSNSSRELLHLLCHGEIPF</sequence>
<organism evidence="2 3">
    <name type="scientific">Oculimacula yallundae</name>
    <dbReference type="NCBI Taxonomy" id="86028"/>
    <lineage>
        <taxon>Eukaryota</taxon>
        <taxon>Fungi</taxon>
        <taxon>Dikarya</taxon>
        <taxon>Ascomycota</taxon>
        <taxon>Pezizomycotina</taxon>
        <taxon>Leotiomycetes</taxon>
        <taxon>Helotiales</taxon>
        <taxon>Ploettnerulaceae</taxon>
        <taxon>Oculimacula</taxon>
    </lineage>
</organism>
<evidence type="ECO:0000313" key="3">
    <source>
        <dbReference type="Proteomes" id="UP001595075"/>
    </source>
</evidence>
<keyword evidence="1" id="KW-0812">Transmembrane</keyword>
<dbReference type="Proteomes" id="UP001595075">
    <property type="component" value="Unassembled WGS sequence"/>
</dbReference>
<name>A0ABR4C4L1_9HELO</name>